<sequence>MSRNKIRYTARVLFLLYIGYLGCVSYFVHSHVYNGVVYVHSHPYKKLAKGGDDNRQLPFETHHHTSAGFFTFNQVSNLASFEAISSHIGDIYIPEITFTYKQVILKDVIPPVLYSANYRAPPSFLS</sequence>
<gene>
    <name evidence="2" type="ORF">KL86DYS2_13262</name>
</gene>
<protein>
    <submittedName>
        <fullName evidence="2">Uncharacterized protein</fullName>
    </submittedName>
</protein>
<accession>A0A212K8E9</accession>
<feature type="transmembrane region" description="Helical" evidence="1">
    <location>
        <begin position="12"/>
        <end position="29"/>
    </location>
</feature>
<reference evidence="2" key="1">
    <citation type="submission" date="2016-04" db="EMBL/GenBank/DDBJ databases">
        <authorList>
            <person name="Evans L.H."/>
            <person name="Alamgir A."/>
            <person name="Owens N."/>
            <person name="Weber N.D."/>
            <person name="Virtaneva K."/>
            <person name="Barbian K."/>
            <person name="Babar A."/>
            <person name="Rosenke K."/>
        </authorList>
    </citation>
    <scope>NUCLEOTIDE SEQUENCE</scope>
    <source>
        <strain evidence="2">86-2</strain>
    </source>
</reference>
<keyword evidence="1" id="KW-0472">Membrane</keyword>
<evidence type="ECO:0000313" key="2">
    <source>
        <dbReference type="EMBL" id="SBW07984.1"/>
    </source>
</evidence>
<proteinExistence type="predicted"/>
<name>A0A212K8E9_9BACT</name>
<keyword evidence="1" id="KW-1133">Transmembrane helix</keyword>
<keyword evidence="1" id="KW-0812">Transmembrane</keyword>
<organism evidence="2">
    <name type="scientific">uncultured Dysgonomonas sp</name>
    <dbReference type="NCBI Taxonomy" id="206096"/>
    <lineage>
        <taxon>Bacteria</taxon>
        <taxon>Pseudomonadati</taxon>
        <taxon>Bacteroidota</taxon>
        <taxon>Bacteroidia</taxon>
        <taxon>Bacteroidales</taxon>
        <taxon>Dysgonomonadaceae</taxon>
        <taxon>Dysgonomonas</taxon>
        <taxon>environmental samples</taxon>
    </lineage>
</organism>
<dbReference type="EMBL" id="FLUL01000001">
    <property type="protein sequence ID" value="SBW07984.1"/>
    <property type="molecule type" value="Genomic_DNA"/>
</dbReference>
<dbReference type="RefSeq" id="WP_296951868.1">
    <property type="nucleotide sequence ID" value="NZ_LT599021.1"/>
</dbReference>
<dbReference type="AlphaFoldDB" id="A0A212K8E9"/>
<evidence type="ECO:0000256" key="1">
    <source>
        <dbReference type="SAM" id="Phobius"/>
    </source>
</evidence>